<evidence type="ECO:0000256" key="1">
    <source>
        <dbReference type="SAM" id="MobiDB-lite"/>
    </source>
</evidence>
<proteinExistence type="predicted"/>
<feature type="region of interest" description="Disordered" evidence="1">
    <location>
        <begin position="8"/>
        <end position="41"/>
    </location>
</feature>
<reference evidence="2" key="1">
    <citation type="submission" date="2020-05" db="UniProtKB">
        <authorList>
            <consortium name="EnsemblMetazoa"/>
        </authorList>
    </citation>
    <scope>IDENTIFICATION</scope>
    <source>
        <strain evidence="2">FUMOZ</strain>
    </source>
</reference>
<organism evidence="2">
    <name type="scientific">Anopheles funestus</name>
    <name type="common">African malaria mosquito</name>
    <dbReference type="NCBI Taxonomy" id="62324"/>
    <lineage>
        <taxon>Eukaryota</taxon>
        <taxon>Metazoa</taxon>
        <taxon>Ecdysozoa</taxon>
        <taxon>Arthropoda</taxon>
        <taxon>Hexapoda</taxon>
        <taxon>Insecta</taxon>
        <taxon>Pterygota</taxon>
        <taxon>Neoptera</taxon>
        <taxon>Endopterygota</taxon>
        <taxon>Diptera</taxon>
        <taxon>Nematocera</taxon>
        <taxon>Culicoidea</taxon>
        <taxon>Culicidae</taxon>
        <taxon>Anophelinae</taxon>
        <taxon>Anopheles</taxon>
    </lineage>
</organism>
<dbReference type="AlphaFoldDB" id="A0A182RV65"/>
<accession>A0A182RV65</accession>
<sequence length="85" mass="9872">MILWQVAWNGGENGNNGTAQTQRLDTRSEKQTQHSVTSSRVVPERLETLRIKHPKYKSSLNSTDCYFPSAWNSPWNFPRIHMRQA</sequence>
<protein>
    <submittedName>
        <fullName evidence="2">Uncharacterized protein</fullName>
    </submittedName>
</protein>
<evidence type="ECO:0000313" key="2">
    <source>
        <dbReference type="EnsemblMetazoa" id="AFUN010175-PA"/>
    </source>
</evidence>
<dbReference type="VEuPathDB" id="VectorBase:AFUN010175"/>
<dbReference type="EnsemblMetazoa" id="AFUN010175-RA">
    <property type="protein sequence ID" value="AFUN010175-PA"/>
    <property type="gene ID" value="AFUN010175"/>
</dbReference>
<name>A0A182RV65_ANOFN</name>